<evidence type="ECO:0000313" key="3">
    <source>
        <dbReference type="EMBL" id="GGA23912.1"/>
    </source>
</evidence>
<organism evidence="3 4">
    <name type="scientific">Paenibacillus physcomitrellae</name>
    <dbReference type="NCBI Taxonomy" id="1619311"/>
    <lineage>
        <taxon>Bacteria</taxon>
        <taxon>Bacillati</taxon>
        <taxon>Bacillota</taxon>
        <taxon>Bacilli</taxon>
        <taxon>Bacillales</taxon>
        <taxon>Paenibacillaceae</taxon>
        <taxon>Paenibacillus</taxon>
    </lineage>
</organism>
<dbReference type="RefSeq" id="WP_157739412.1">
    <property type="nucleotide sequence ID" value="NZ_BMHF01000001.1"/>
</dbReference>
<feature type="domain" description="N-acetyltransferase" evidence="2">
    <location>
        <begin position="145"/>
        <end position="283"/>
    </location>
</feature>
<dbReference type="PANTHER" id="PTHR13947">
    <property type="entry name" value="GNAT FAMILY N-ACETYLTRANSFERASE"/>
    <property type="match status" value="1"/>
</dbReference>
<evidence type="ECO:0000256" key="1">
    <source>
        <dbReference type="ARBA" id="ARBA00022679"/>
    </source>
</evidence>
<name>A0ABQ1FNU4_9BACL</name>
<gene>
    <name evidence="3" type="ORF">GCM10010917_05860</name>
</gene>
<dbReference type="Pfam" id="PF00583">
    <property type="entry name" value="Acetyltransf_1"/>
    <property type="match status" value="1"/>
</dbReference>
<comment type="caution">
    <text evidence="3">The sequence shown here is derived from an EMBL/GenBank/DDBJ whole genome shotgun (WGS) entry which is preliminary data.</text>
</comment>
<proteinExistence type="predicted"/>
<evidence type="ECO:0000259" key="2">
    <source>
        <dbReference type="PROSITE" id="PS51186"/>
    </source>
</evidence>
<dbReference type="PROSITE" id="PS51186">
    <property type="entry name" value="GNAT"/>
    <property type="match status" value="2"/>
</dbReference>
<dbReference type="Gene3D" id="3.40.630.30">
    <property type="match status" value="1"/>
</dbReference>
<accession>A0ABQ1FNU4</accession>
<dbReference type="InterPro" id="IPR000182">
    <property type="entry name" value="GNAT_dom"/>
</dbReference>
<dbReference type="InterPro" id="IPR050769">
    <property type="entry name" value="NAT_camello-type"/>
</dbReference>
<feature type="domain" description="N-acetyltransferase" evidence="2">
    <location>
        <begin position="1"/>
        <end position="133"/>
    </location>
</feature>
<evidence type="ECO:0000313" key="4">
    <source>
        <dbReference type="Proteomes" id="UP000609323"/>
    </source>
</evidence>
<dbReference type="CDD" id="cd04301">
    <property type="entry name" value="NAT_SF"/>
    <property type="match status" value="2"/>
</dbReference>
<dbReference type="PANTHER" id="PTHR13947:SF37">
    <property type="entry name" value="LD18367P"/>
    <property type="match status" value="1"/>
</dbReference>
<protein>
    <recommendedName>
        <fullName evidence="2">N-acetyltransferase domain-containing protein</fullName>
    </recommendedName>
</protein>
<dbReference type="InterPro" id="IPR016181">
    <property type="entry name" value="Acyl_CoA_acyltransferase"/>
</dbReference>
<dbReference type="EMBL" id="BMHF01000001">
    <property type="protein sequence ID" value="GGA23912.1"/>
    <property type="molecule type" value="Genomic_DNA"/>
</dbReference>
<reference evidence="4" key="1">
    <citation type="journal article" date="2019" name="Int. J. Syst. Evol. Microbiol.">
        <title>The Global Catalogue of Microorganisms (GCM) 10K type strain sequencing project: providing services to taxonomists for standard genome sequencing and annotation.</title>
        <authorList>
            <consortium name="The Broad Institute Genomics Platform"/>
            <consortium name="The Broad Institute Genome Sequencing Center for Infectious Disease"/>
            <person name="Wu L."/>
            <person name="Ma J."/>
        </authorList>
    </citation>
    <scope>NUCLEOTIDE SEQUENCE [LARGE SCALE GENOMIC DNA]</scope>
    <source>
        <strain evidence="4">CGMCC 1.15044</strain>
    </source>
</reference>
<sequence length="283" mass="31981">MLSKQDWEQIKALQLEVEQADGISLKLNWDMLRERKPGDHYDFVYRENEKITAFLGLYDFASKLELCGLVAPDSRRKGIFRSLLAEALPPERAAAYKEILLNIPAASASGKGFAERLGLEVALTEYQMKFNPEVIGRLAPAPVAVSFRKAKLPDSCLLNRLDMEGFGLTEEEAGQLNDEALKQNETDGADAVMYVIEHDGQDVGKIRVHDDPMENWIYGFVIDPTYRGQGIGRSVLMKMVHEAQAKGSDLFLEVALENERALQLYQSCGFEQIQIQVYYSWRL</sequence>
<keyword evidence="1" id="KW-0808">Transferase</keyword>
<dbReference type="Proteomes" id="UP000609323">
    <property type="component" value="Unassembled WGS sequence"/>
</dbReference>
<keyword evidence="4" id="KW-1185">Reference proteome</keyword>
<dbReference type="SUPFAM" id="SSF55729">
    <property type="entry name" value="Acyl-CoA N-acyltransferases (Nat)"/>
    <property type="match status" value="2"/>
</dbReference>